<dbReference type="GO" id="GO:0046872">
    <property type="term" value="F:metal ion binding"/>
    <property type="evidence" value="ECO:0007669"/>
    <property type="project" value="UniProtKB-KW"/>
</dbReference>
<organism evidence="5 6">
    <name type="scientific">Chitinophaga barathri</name>
    <dbReference type="NCBI Taxonomy" id="1647451"/>
    <lineage>
        <taxon>Bacteria</taxon>
        <taxon>Pseudomonadati</taxon>
        <taxon>Bacteroidota</taxon>
        <taxon>Chitinophagia</taxon>
        <taxon>Chitinophagales</taxon>
        <taxon>Chitinophagaceae</taxon>
        <taxon>Chitinophaga</taxon>
    </lineage>
</organism>
<dbReference type="GO" id="GO:0016020">
    <property type="term" value="C:membrane"/>
    <property type="evidence" value="ECO:0007669"/>
    <property type="project" value="GOC"/>
</dbReference>
<reference evidence="6" key="1">
    <citation type="submission" date="2018-11" db="EMBL/GenBank/DDBJ databases">
        <title>Chitinophaga lutea sp.nov., isolate from arsenic contaminated soil.</title>
        <authorList>
            <person name="Zong Y."/>
        </authorList>
    </citation>
    <scope>NUCLEOTIDE SEQUENCE [LARGE SCALE GENOMIC DNA]</scope>
    <source>
        <strain evidence="6">YLT18</strain>
    </source>
</reference>
<feature type="binding site" evidence="1">
    <location>
        <position position="238"/>
    </location>
    <ligand>
        <name>Zn(2+)</name>
        <dbReference type="ChEBI" id="CHEBI:29105"/>
    </ligand>
</feature>
<sequence>MLKARIHFLAGFKSKRMAIKLKYVLFALLVMLQLDLSAAFVKVGTGRMVITPELPFYLTGYAARDSMATTKVHDLWAKAIVIEENPSSRIVIVTTDVLGLTPAVSEAAAERLKKKYGIARSQIMFNSSHTHSGPMIWPALSVIGDYDAETIKRFTSYTVSLTDKLVAAVDMAMQSLEPMQLSHGTGNAGFALNRRYKPGPDAATGKERSNRSDHDVPVLLARDAKGVVKAVVFGYACHNTTMTGEHNSVNGDYAGFAQIEVEKKYPDATALFVLGCAGDQNPMPRGTLEYTEQHGKELAAAVEKVVDGKMENIGAPLRSAFVRTELPYQPVTVETFQKELQEGTKYEKRRAKLIMEARDKGWDLSNHNYPVQAMRIGNKLTILSLSGEVVVDYSLNAKKQYPGEHLFVAGYCNQVVCYIPTERIIEEGGYEPVSSQMYYGMPGPFEKSVEVKVNAAISTVMQKVGLHKK</sequence>
<dbReference type="InterPro" id="IPR031329">
    <property type="entry name" value="NEUT/ALK_ceramidase_N"/>
</dbReference>
<keyword evidence="2" id="KW-0443">Lipid metabolism</keyword>
<feature type="domain" description="Neutral/alkaline non-lysosomal ceramidase N-terminal" evidence="4">
    <location>
        <begin position="42"/>
        <end position="268"/>
    </location>
</feature>
<dbReference type="OrthoDB" id="2579961at2"/>
<dbReference type="EMBL" id="RMBX01000012">
    <property type="protein sequence ID" value="RPD39122.1"/>
    <property type="molecule type" value="Genomic_DNA"/>
</dbReference>
<evidence type="ECO:0000256" key="1">
    <source>
        <dbReference type="PIRSR" id="PIRSR606823-2"/>
    </source>
</evidence>
<dbReference type="PANTHER" id="PTHR12670">
    <property type="entry name" value="CERAMIDASE"/>
    <property type="match status" value="1"/>
</dbReference>
<evidence type="ECO:0000256" key="3">
    <source>
        <dbReference type="SAM" id="MobiDB-lite"/>
    </source>
</evidence>
<keyword evidence="1" id="KW-0479">Metal-binding</keyword>
<dbReference type="GO" id="GO:0042759">
    <property type="term" value="P:long-chain fatty acid biosynthetic process"/>
    <property type="evidence" value="ECO:0007669"/>
    <property type="project" value="TreeGrafter"/>
</dbReference>
<comment type="cofactor">
    <cofactor evidence="1">
        <name>Zn(2+)</name>
        <dbReference type="ChEBI" id="CHEBI:29105"/>
    </cofactor>
    <text evidence="1">Binds 1 zinc ion per subunit.</text>
</comment>
<dbReference type="EC" id="3.5.1.23" evidence="2"/>
<dbReference type="GO" id="GO:0046512">
    <property type="term" value="P:sphingosine biosynthetic process"/>
    <property type="evidence" value="ECO:0007669"/>
    <property type="project" value="TreeGrafter"/>
</dbReference>
<proteinExistence type="inferred from homology"/>
<comment type="similarity">
    <text evidence="2">Belongs to the neutral ceramidase family.</text>
</comment>
<comment type="caution">
    <text evidence="5">The sequence shown here is derived from an EMBL/GenBank/DDBJ whole genome shotgun (WGS) entry which is preliminary data.</text>
</comment>
<dbReference type="PANTHER" id="PTHR12670:SF1">
    <property type="entry name" value="NEUTRAL CERAMIDASE"/>
    <property type="match status" value="1"/>
</dbReference>
<protein>
    <recommendedName>
        <fullName evidence="2">Neutral ceramidase</fullName>
        <ecNumber evidence="2">3.5.1.23</ecNumber>
    </recommendedName>
</protein>
<name>A0A3N4M6W7_9BACT</name>
<keyword evidence="1" id="KW-0862">Zinc</keyword>
<dbReference type="GO" id="GO:0046514">
    <property type="term" value="P:ceramide catabolic process"/>
    <property type="evidence" value="ECO:0007669"/>
    <property type="project" value="InterPro"/>
</dbReference>
<feature type="region of interest" description="Disordered" evidence="3">
    <location>
        <begin position="190"/>
        <end position="215"/>
    </location>
</feature>
<dbReference type="AlphaFoldDB" id="A0A3N4M6W7"/>
<feature type="compositionally biased region" description="Basic and acidic residues" evidence="3">
    <location>
        <begin position="204"/>
        <end position="215"/>
    </location>
</feature>
<keyword evidence="6" id="KW-1185">Reference proteome</keyword>
<dbReference type="Pfam" id="PF04734">
    <property type="entry name" value="Ceramidase_alk"/>
    <property type="match status" value="1"/>
</dbReference>
<keyword evidence="2" id="KW-0378">Hydrolase</keyword>
<dbReference type="InterPro" id="IPR006823">
    <property type="entry name" value="Ceramidase_alk"/>
</dbReference>
<evidence type="ECO:0000313" key="5">
    <source>
        <dbReference type="EMBL" id="RPD39122.1"/>
    </source>
</evidence>
<feature type="binding site" evidence="1">
    <location>
        <position position="129"/>
    </location>
    <ligand>
        <name>Zn(2+)</name>
        <dbReference type="ChEBI" id="CHEBI:29105"/>
    </ligand>
</feature>
<dbReference type="GO" id="GO:0017040">
    <property type="term" value="F:N-acylsphingosine amidohydrolase activity"/>
    <property type="evidence" value="ECO:0007669"/>
    <property type="project" value="UniProtKB-UniRule"/>
</dbReference>
<keyword evidence="2" id="KW-0746">Sphingolipid metabolism</keyword>
<accession>A0A3N4M6W7</accession>
<dbReference type="Proteomes" id="UP000279089">
    <property type="component" value="Unassembled WGS sequence"/>
</dbReference>
<comment type="catalytic activity">
    <reaction evidence="2">
        <text>an N-acylsphing-4-enine + H2O = sphing-4-enine + a fatty acid</text>
        <dbReference type="Rhea" id="RHEA:20856"/>
        <dbReference type="ChEBI" id="CHEBI:15377"/>
        <dbReference type="ChEBI" id="CHEBI:28868"/>
        <dbReference type="ChEBI" id="CHEBI:52639"/>
        <dbReference type="ChEBI" id="CHEBI:57756"/>
        <dbReference type="EC" id="3.5.1.23"/>
    </reaction>
</comment>
<evidence type="ECO:0000256" key="2">
    <source>
        <dbReference type="RuleBase" id="RU366019"/>
    </source>
</evidence>
<dbReference type="GO" id="GO:0005576">
    <property type="term" value="C:extracellular region"/>
    <property type="evidence" value="ECO:0007669"/>
    <property type="project" value="TreeGrafter"/>
</dbReference>
<evidence type="ECO:0000313" key="6">
    <source>
        <dbReference type="Proteomes" id="UP000279089"/>
    </source>
</evidence>
<gene>
    <name evidence="5" type="ORF">EG028_21150</name>
</gene>
<evidence type="ECO:0000259" key="4">
    <source>
        <dbReference type="Pfam" id="PF04734"/>
    </source>
</evidence>